<dbReference type="Pfam" id="PF13155">
    <property type="entry name" value="Toprim_2"/>
    <property type="match status" value="1"/>
</dbReference>
<name>A0AAE3DEQ1_9FIRM</name>
<evidence type="ECO:0000313" key="2">
    <source>
        <dbReference type="EMBL" id="MCC2130297.1"/>
    </source>
</evidence>
<reference evidence="2" key="1">
    <citation type="submission" date="2021-10" db="EMBL/GenBank/DDBJ databases">
        <title>Anaerobic single-cell dispensing facilitates the cultivation of human gut bacteria.</title>
        <authorList>
            <person name="Afrizal A."/>
        </authorList>
    </citation>
    <scope>NUCLEOTIDE SEQUENCE</scope>
    <source>
        <strain evidence="2">CLA-AA-H272</strain>
    </source>
</reference>
<organism evidence="2 3">
    <name type="scientific">Brotocaccenecus cirricatena</name>
    <dbReference type="NCBI Taxonomy" id="3064195"/>
    <lineage>
        <taxon>Bacteria</taxon>
        <taxon>Bacillati</taxon>
        <taxon>Bacillota</taxon>
        <taxon>Clostridia</taxon>
        <taxon>Eubacteriales</taxon>
        <taxon>Oscillospiraceae</taxon>
        <taxon>Brotocaccenecus</taxon>
    </lineage>
</organism>
<dbReference type="Pfam" id="PF13154">
    <property type="entry name" value="DUF3991"/>
    <property type="match status" value="1"/>
</dbReference>
<dbReference type="AlphaFoldDB" id="A0AAE3DEQ1"/>
<keyword evidence="3" id="KW-1185">Reference proteome</keyword>
<dbReference type="EMBL" id="JAJEPW010000043">
    <property type="protein sequence ID" value="MCC2130297.1"/>
    <property type="molecule type" value="Genomic_DNA"/>
</dbReference>
<dbReference type="SUPFAM" id="SSF57783">
    <property type="entry name" value="Zinc beta-ribbon"/>
    <property type="match status" value="1"/>
</dbReference>
<accession>A0AAE3DEQ1</accession>
<dbReference type="InterPro" id="IPR025054">
    <property type="entry name" value="DUF3991"/>
</dbReference>
<evidence type="ECO:0000259" key="1">
    <source>
        <dbReference type="Pfam" id="PF13154"/>
    </source>
</evidence>
<proteinExistence type="predicted"/>
<sequence length="323" mass="36734">MGYVTREMIDRAKEMDLLTYLQTYEPQELVHFGGSTYCTREHDSLKISNGKWCWFSRGIGGRTALDYLIKVKEVPFTDAVERIVGRAAGQPPISCTRQQPEQTKTLLLPQVSRCATHAVEYLHSRGIDYELIDSCIRSGRLYESYPHHNVVFVGKDKDGQPRYACLRGIGTDFKGEAMGSDKRFSFSIPAEEPSPVLYLFESAIDLLSFATMAQEDRLPWRSQHLLSLAGVYQPKKNLAERRLPLALSQYLRDHREVQTIYLCLDNDLAGRSAADAIRQQLAGKYVVRDGFPCQGKDYNDWLCLRKGLPITKTVPKTERSMAR</sequence>
<comment type="caution">
    <text evidence="2">The sequence shown here is derived from an EMBL/GenBank/DDBJ whole genome shotgun (WGS) entry which is preliminary data.</text>
</comment>
<evidence type="ECO:0000313" key="3">
    <source>
        <dbReference type="Proteomes" id="UP001199319"/>
    </source>
</evidence>
<dbReference type="Proteomes" id="UP001199319">
    <property type="component" value="Unassembled WGS sequence"/>
</dbReference>
<protein>
    <submittedName>
        <fullName evidence="2">DUF3991 and toprim domain-containing protein</fullName>
    </submittedName>
</protein>
<gene>
    <name evidence="2" type="ORF">LKD37_12385</name>
</gene>
<feature type="domain" description="DUF3991" evidence="1">
    <location>
        <begin position="120"/>
        <end position="187"/>
    </location>
</feature>
<dbReference type="RefSeq" id="WP_302929515.1">
    <property type="nucleotide sequence ID" value="NZ_JAJEPW010000043.1"/>
</dbReference>
<dbReference type="Gene3D" id="3.40.1360.10">
    <property type="match status" value="1"/>
</dbReference>